<dbReference type="Proteomes" id="UP000649617">
    <property type="component" value="Unassembled WGS sequence"/>
</dbReference>
<keyword evidence="2" id="KW-1185">Reference proteome</keyword>
<sequence>VPGLVASVTEQEDILLYIKKVTFKSIITSFSPKTIRGNTANTIYFWGKWQVFEGEPQVGGKVCFAQEITGCTPCYSGLRQSFSLDVQDELVPGPLGKVTYRPVGASHSLNEILCYQAPNSCQWVRQTDKVLQVINEEVPSATSPSTVSSIWPVLATVNVLTSITFSGALAGDKAIFIHSKDAPGCDAVRPDKEVGFGEAHFSFSRLGVYLLCYRAAGAHDSVLQSGFNLTVKTPGVTEDMIRPFRSKGGSFDCSTLQLVPHCSMMNSGSCQTSYIIHRGVGFRCHWNDELKPPACNVERDKAGSSDICTSTKCPGRPSLCW</sequence>
<evidence type="ECO:0000313" key="2">
    <source>
        <dbReference type="Proteomes" id="UP000649617"/>
    </source>
</evidence>
<proteinExistence type="predicted"/>
<comment type="caution">
    <text evidence="1">The sequence shown here is derived from an EMBL/GenBank/DDBJ whole genome shotgun (WGS) entry which is preliminary data.</text>
</comment>
<dbReference type="AlphaFoldDB" id="A0A812Y1S6"/>
<accession>A0A812Y1S6</accession>
<evidence type="ECO:0000313" key="1">
    <source>
        <dbReference type="EMBL" id="CAE7762498.1"/>
    </source>
</evidence>
<name>A0A812Y1S6_SYMPI</name>
<reference evidence="1" key="1">
    <citation type="submission" date="2021-02" db="EMBL/GenBank/DDBJ databases">
        <authorList>
            <person name="Dougan E. K."/>
            <person name="Rhodes N."/>
            <person name="Thang M."/>
            <person name="Chan C."/>
        </authorList>
    </citation>
    <scope>NUCLEOTIDE SEQUENCE</scope>
</reference>
<protein>
    <submittedName>
        <fullName evidence="1">Uncharacterized protein</fullName>
    </submittedName>
</protein>
<feature type="non-terminal residue" evidence="1">
    <location>
        <position position="1"/>
    </location>
</feature>
<gene>
    <name evidence="1" type="ORF">SPIL2461_LOCUS22275</name>
</gene>
<organism evidence="1 2">
    <name type="scientific">Symbiodinium pilosum</name>
    <name type="common">Dinoflagellate</name>
    <dbReference type="NCBI Taxonomy" id="2952"/>
    <lineage>
        <taxon>Eukaryota</taxon>
        <taxon>Sar</taxon>
        <taxon>Alveolata</taxon>
        <taxon>Dinophyceae</taxon>
        <taxon>Suessiales</taxon>
        <taxon>Symbiodiniaceae</taxon>
        <taxon>Symbiodinium</taxon>
    </lineage>
</organism>
<dbReference type="OrthoDB" id="409757at2759"/>
<dbReference type="EMBL" id="CAJNIZ010047107">
    <property type="protein sequence ID" value="CAE7762498.1"/>
    <property type="molecule type" value="Genomic_DNA"/>
</dbReference>